<feature type="active site" description="Proton donor" evidence="2">
    <location>
        <position position="40"/>
    </location>
</feature>
<feature type="binding site" evidence="4">
    <location>
        <position position="40"/>
    </location>
    <ligand>
        <name>Mg(2+)</name>
        <dbReference type="ChEBI" id="CHEBI:18420"/>
    </ligand>
</feature>
<keyword evidence="1" id="KW-0378">Hydrolase</keyword>
<protein>
    <recommendedName>
        <fullName evidence="7">4-nitrophenylphosphatase</fullName>
    </recommendedName>
</protein>
<keyword evidence="6" id="KW-1185">Reference proteome</keyword>
<name>A0A0G4FHP3_VITBC</name>
<reference evidence="5 6" key="1">
    <citation type="submission" date="2014-11" db="EMBL/GenBank/DDBJ databases">
        <authorList>
            <person name="Zhu J."/>
            <person name="Qi W."/>
            <person name="Song R."/>
        </authorList>
    </citation>
    <scope>NUCLEOTIDE SEQUENCE [LARGE SCALE GENOMIC DNA]</scope>
</reference>
<dbReference type="Pfam" id="PF13344">
    <property type="entry name" value="Hydrolase_6"/>
    <property type="match status" value="1"/>
</dbReference>
<accession>A0A0G4FHP3</accession>
<dbReference type="SUPFAM" id="SSF56784">
    <property type="entry name" value="HAD-like"/>
    <property type="match status" value="1"/>
</dbReference>
<evidence type="ECO:0000313" key="5">
    <source>
        <dbReference type="EMBL" id="CEM12833.1"/>
    </source>
</evidence>
<dbReference type="InterPro" id="IPR006349">
    <property type="entry name" value="PGP_euk"/>
</dbReference>
<organism evidence="5 6">
    <name type="scientific">Vitrella brassicaformis (strain CCMP3155)</name>
    <dbReference type="NCBI Taxonomy" id="1169540"/>
    <lineage>
        <taxon>Eukaryota</taxon>
        <taxon>Sar</taxon>
        <taxon>Alveolata</taxon>
        <taxon>Colpodellida</taxon>
        <taxon>Vitrellaceae</taxon>
        <taxon>Vitrella</taxon>
    </lineage>
</organism>
<dbReference type="NCBIfam" id="TIGR01460">
    <property type="entry name" value="HAD-SF-IIA"/>
    <property type="match status" value="1"/>
</dbReference>
<dbReference type="InterPro" id="IPR023214">
    <property type="entry name" value="HAD_sf"/>
</dbReference>
<feature type="binding site" evidence="4">
    <location>
        <position position="38"/>
    </location>
    <ligand>
        <name>Mg(2+)</name>
        <dbReference type="ChEBI" id="CHEBI:18420"/>
    </ligand>
</feature>
<dbReference type="PIRSF" id="PIRSF000915">
    <property type="entry name" value="PGP-type_phosphatase"/>
    <property type="match status" value="1"/>
</dbReference>
<keyword evidence="4" id="KW-0460">Magnesium</keyword>
<dbReference type="GO" id="GO:0046872">
    <property type="term" value="F:metal ion binding"/>
    <property type="evidence" value="ECO:0007669"/>
    <property type="project" value="UniProtKB-KW"/>
</dbReference>
<evidence type="ECO:0000256" key="4">
    <source>
        <dbReference type="PIRSR" id="PIRSR000915-3"/>
    </source>
</evidence>
<keyword evidence="4" id="KW-0479">Metal-binding</keyword>
<dbReference type="OMA" id="VDFNMSA"/>
<dbReference type="EMBL" id="CDMY01000437">
    <property type="protein sequence ID" value="CEM12833.1"/>
    <property type="molecule type" value="Genomic_DNA"/>
</dbReference>
<proteinExistence type="predicted"/>
<evidence type="ECO:0000256" key="2">
    <source>
        <dbReference type="PIRSR" id="PIRSR000915-1"/>
    </source>
</evidence>
<dbReference type="STRING" id="1169540.A0A0G4FHP3"/>
<dbReference type="PANTHER" id="PTHR19288">
    <property type="entry name" value="4-NITROPHENYLPHOSPHATASE-RELATED"/>
    <property type="match status" value="1"/>
</dbReference>
<evidence type="ECO:0000313" key="6">
    <source>
        <dbReference type="Proteomes" id="UP000041254"/>
    </source>
</evidence>
<dbReference type="OrthoDB" id="413953at2759"/>
<dbReference type="PhylomeDB" id="A0A0G4FHP3"/>
<dbReference type="Proteomes" id="UP000041254">
    <property type="component" value="Unassembled WGS sequence"/>
</dbReference>
<dbReference type="VEuPathDB" id="CryptoDB:Vbra_4442"/>
<dbReference type="GO" id="GO:0016791">
    <property type="term" value="F:phosphatase activity"/>
    <property type="evidence" value="ECO:0007669"/>
    <property type="project" value="InterPro"/>
</dbReference>
<dbReference type="Gene3D" id="3.40.50.1000">
    <property type="entry name" value="HAD superfamily/HAD-like"/>
    <property type="match status" value="2"/>
</dbReference>
<feature type="active site" description="Nucleophile" evidence="2">
    <location>
        <position position="38"/>
    </location>
</feature>
<dbReference type="InParanoid" id="A0A0G4FHP3"/>
<comment type="cofactor">
    <cofactor evidence="4">
        <name>Mg(2+)</name>
        <dbReference type="ChEBI" id="CHEBI:18420"/>
    </cofactor>
    <text evidence="4">Divalent metal ions. Mg(2+) is the most effective.</text>
</comment>
<dbReference type="GO" id="GO:0005737">
    <property type="term" value="C:cytoplasm"/>
    <property type="evidence" value="ECO:0007669"/>
    <property type="project" value="TreeGrafter"/>
</dbReference>
<dbReference type="PANTHER" id="PTHR19288:SF46">
    <property type="entry name" value="HALOACID DEHALOGENASE-LIKE HYDROLASE DOMAIN-CONTAINING PROTEIN 2"/>
    <property type="match status" value="1"/>
</dbReference>
<evidence type="ECO:0000256" key="1">
    <source>
        <dbReference type="ARBA" id="ARBA00022801"/>
    </source>
</evidence>
<dbReference type="InterPro" id="IPR006357">
    <property type="entry name" value="HAD-SF_hydro_IIA"/>
</dbReference>
<gene>
    <name evidence="5" type="ORF">Vbra_4442</name>
</gene>
<dbReference type="InterPro" id="IPR036412">
    <property type="entry name" value="HAD-like_sf"/>
</dbReference>
<feature type="binding site" evidence="3">
    <location>
        <position position="232"/>
    </location>
    <ligand>
        <name>substrate</name>
    </ligand>
</feature>
<evidence type="ECO:0008006" key="7">
    <source>
        <dbReference type="Google" id="ProtNLM"/>
    </source>
</evidence>
<dbReference type="AlphaFoldDB" id="A0A0G4FHP3"/>
<sequence length="316" mass="35035">MGSGSAETIEVPELCRYLDDFADIEKEIVNRYEGFIFDMDGVLWEGTEVIAGAREALVRLRAMGKRVFFCTNNSIFNKKQYVEMFQRRGFDDIAEESIYCAASATANYLQKIGFKGKAYVIGADAMKEEIRAKGVDVFDNSAHTGQFPLPYDMARVELDESIRAVVMGFDHEVNYYKISYAGMLLNTDPSRLFLVTNKDRHFPANGRRLPGAGTFVSALEIVADRPPYIVGKPGPFIIEDICSRFSMPRESLCMVGDNLFTDIEFGRTANIATLMVETGVNSKQQAESPENASRAPDFIVPSIASFLPGGDLSRGG</sequence>
<feature type="binding site" evidence="4">
    <location>
        <position position="257"/>
    </location>
    <ligand>
        <name>Mg(2+)</name>
        <dbReference type="ChEBI" id="CHEBI:18420"/>
    </ligand>
</feature>
<evidence type="ECO:0000256" key="3">
    <source>
        <dbReference type="PIRSR" id="PIRSR000915-2"/>
    </source>
</evidence>
<dbReference type="NCBIfam" id="TIGR01452">
    <property type="entry name" value="PGP_euk"/>
    <property type="match status" value="1"/>
</dbReference>
<dbReference type="Pfam" id="PF13242">
    <property type="entry name" value="Hydrolase_like"/>
    <property type="match status" value="1"/>
</dbReference>